<dbReference type="KEGG" id="alm:AO498_13562"/>
<proteinExistence type="predicted"/>
<dbReference type="PATRIC" id="fig|1727163.4.peg.2829"/>
<dbReference type="STRING" id="1727163.AO498_13562"/>
<dbReference type="Proteomes" id="UP000073816">
    <property type="component" value="Chromosome"/>
</dbReference>
<reference evidence="1 2" key="2">
    <citation type="journal article" date="2016" name="Genome Announc.">
        <title>Complete Genome Sequence of Algoriphagus sp. Strain M8-2, Isolated from a Brackish Lake.</title>
        <authorList>
            <person name="Muraguchi Y."/>
            <person name="Kushimoto K."/>
            <person name="Ohtsubo Y."/>
            <person name="Suzuki T."/>
            <person name="Dohra H."/>
            <person name="Kimbara K."/>
            <person name="Shintani M."/>
        </authorList>
    </citation>
    <scope>NUCLEOTIDE SEQUENCE [LARGE SCALE GENOMIC DNA]</scope>
    <source>
        <strain evidence="1 2">M8-2</strain>
    </source>
</reference>
<protein>
    <submittedName>
        <fullName evidence="1">Uncharacterized protein</fullName>
    </submittedName>
</protein>
<dbReference type="EMBL" id="CP012836">
    <property type="protein sequence ID" value="AMQ57470.1"/>
    <property type="molecule type" value="Genomic_DNA"/>
</dbReference>
<accession>A0A142EQR5</accession>
<organism evidence="1 2">
    <name type="scientific">Algoriphagus sanaruensis</name>
    <dbReference type="NCBI Taxonomy" id="1727163"/>
    <lineage>
        <taxon>Bacteria</taxon>
        <taxon>Pseudomonadati</taxon>
        <taxon>Bacteroidota</taxon>
        <taxon>Cytophagia</taxon>
        <taxon>Cytophagales</taxon>
        <taxon>Cyclobacteriaceae</taxon>
        <taxon>Algoriphagus</taxon>
    </lineage>
</organism>
<evidence type="ECO:0000313" key="1">
    <source>
        <dbReference type="EMBL" id="AMQ57470.1"/>
    </source>
</evidence>
<name>A0A142EQR5_9BACT</name>
<gene>
    <name evidence="1" type="ORF">AO498_13562</name>
</gene>
<reference evidence="2" key="1">
    <citation type="submission" date="2015-09" db="EMBL/GenBank/DDBJ databases">
        <title>Complete sequence of Algoriphagus sp. M8-2.</title>
        <authorList>
            <person name="Shintani M."/>
        </authorList>
    </citation>
    <scope>NUCLEOTIDE SEQUENCE [LARGE SCALE GENOMIC DNA]</scope>
    <source>
        <strain evidence="2">M8-2</strain>
    </source>
</reference>
<dbReference type="AlphaFoldDB" id="A0A142EQR5"/>
<sequence length="132" mass="15302">MEKIDCNFFIQSILKINPSENPLFPSFYGTFFLIKKYPKNQDSKMLLPHTAGRWPAFESSPRAQIMNEGAQLYLFLNSLPLTPNTKNRLSSRATSFTPPITIDYNFDDRSLFWAQRYPIVDSNNDPIGVIYR</sequence>
<keyword evidence="2" id="KW-1185">Reference proteome</keyword>
<evidence type="ECO:0000313" key="2">
    <source>
        <dbReference type="Proteomes" id="UP000073816"/>
    </source>
</evidence>